<keyword evidence="1" id="KW-0378">Hydrolase</keyword>
<dbReference type="EMBL" id="JAQIZZ010000001">
    <property type="protein sequence ID" value="KAJ5556154.1"/>
    <property type="molecule type" value="Genomic_DNA"/>
</dbReference>
<organism evidence="3 4">
    <name type="scientific">Penicillium frequentans</name>
    <dbReference type="NCBI Taxonomy" id="3151616"/>
    <lineage>
        <taxon>Eukaryota</taxon>
        <taxon>Fungi</taxon>
        <taxon>Dikarya</taxon>
        <taxon>Ascomycota</taxon>
        <taxon>Pezizomycotina</taxon>
        <taxon>Eurotiomycetes</taxon>
        <taxon>Eurotiomycetidae</taxon>
        <taxon>Eurotiales</taxon>
        <taxon>Aspergillaceae</taxon>
        <taxon>Penicillium</taxon>
    </lineage>
</organism>
<dbReference type="GO" id="GO:0016788">
    <property type="term" value="F:hydrolase activity, acting on ester bonds"/>
    <property type="evidence" value="ECO:0007669"/>
    <property type="project" value="InterPro"/>
</dbReference>
<evidence type="ECO:0000256" key="1">
    <source>
        <dbReference type="ARBA" id="ARBA00022801"/>
    </source>
</evidence>
<dbReference type="InterPro" id="IPR051058">
    <property type="entry name" value="GDSL_Est/Lipase"/>
</dbReference>
<keyword evidence="4" id="KW-1185">Reference proteome</keyword>
<feature type="chain" id="PRO_5042070406" description="Lysophospholipase A" evidence="2">
    <location>
        <begin position="20"/>
        <end position="334"/>
    </location>
</feature>
<dbReference type="PANTHER" id="PTHR45648">
    <property type="entry name" value="GDSL LIPASE/ACYLHYDROLASE FAMILY PROTEIN (AFU_ORTHOLOGUE AFUA_4G14700)"/>
    <property type="match status" value="1"/>
</dbReference>
<dbReference type="AlphaFoldDB" id="A0AAD6D5I2"/>
<dbReference type="CDD" id="cd01846">
    <property type="entry name" value="fatty_acyltransferase_like"/>
    <property type="match status" value="1"/>
</dbReference>
<dbReference type="Proteomes" id="UP001220324">
    <property type="component" value="Unassembled WGS sequence"/>
</dbReference>
<evidence type="ECO:0000313" key="4">
    <source>
        <dbReference type="Proteomes" id="UP001220324"/>
    </source>
</evidence>
<sequence>MSSPKFILVASAFIPWVVASAIPRSPGKFDWSSKKALLAFGDSYTYVQGTHGHQNYSFIGDSFRFSYNEETLLSDMITGTAEGGPNWVEYLTGCGEKPGLTSPRSCEKQLWDFAFAGADISTEYTPLHHNFTVPIVDQIKQYATYGHTTLSKFLKTSETLVAVWIGINDVGDSAKYAVDFPTFYANLTNTLFNSVDTLYDLGYRSYLIMNLPPMDRDPSNVDSSYPTPNVTQVAWYNAALTQRAEKFGDEKRDVEIRVFDAHARLSWILDHPSEFGIVNTTDYCAGYDQPDIAWNYKAYGCPTPLDEYFWYNTGHMTSHTHRLLASELEEWLES</sequence>
<gene>
    <name evidence="3" type="ORF">N7494_000069</name>
</gene>
<dbReference type="Gene3D" id="3.40.50.1110">
    <property type="entry name" value="SGNH hydrolase"/>
    <property type="match status" value="1"/>
</dbReference>
<feature type="signal peptide" evidence="2">
    <location>
        <begin position="1"/>
        <end position="19"/>
    </location>
</feature>
<evidence type="ECO:0000313" key="3">
    <source>
        <dbReference type="EMBL" id="KAJ5556154.1"/>
    </source>
</evidence>
<comment type="caution">
    <text evidence="3">The sequence shown here is derived from an EMBL/GenBank/DDBJ whole genome shotgun (WGS) entry which is preliminary data.</text>
</comment>
<dbReference type="Pfam" id="PF00657">
    <property type="entry name" value="Lipase_GDSL"/>
    <property type="match status" value="1"/>
</dbReference>
<dbReference type="PANTHER" id="PTHR45648:SF85">
    <property type="entry name" value="A, PUTATIVE (AFU_ORTHOLOGUE AFUA_2G10760)-RELATED"/>
    <property type="match status" value="1"/>
</dbReference>
<protein>
    <recommendedName>
        <fullName evidence="5">Lysophospholipase A</fullName>
    </recommendedName>
</protein>
<keyword evidence="2" id="KW-0732">Signal</keyword>
<proteinExistence type="predicted"/>
<accession>A0AAD6D5I2</accession>
<dbReference type="SUPFAM" id="SSF52266">
    <property type="entry name" value="SGNH hydrolase"/>
    <property type="match status" value="1"/>
</dbReference>
<name>A0AAD6D5I2_9EURO</name>
<dbReference type="InterPro" id="IPR036514">
    <property type="entry name" value="SGNH_hydro_sf"/>
</dbReference>
<evidence type="ECO:0000256" key="2">
    <source>
        <dbReference type="SAM" id="SignalP"/>
    </source>
</evidence>
<reference evidence="3 4" key="1">
    <citation type="journal article" date="2023" name="IMA Fungus">
        <title>Comparative genomic study of the Penicillium genus elucidates a diverse pangenome and 15 lateral gene transfer events.</title>
        <authorList>
            <person name="Petersen C."/>
            <person name="Sorensen T."/>
            <person name="Nielsen M.R."/>
            <person name="Sondergaard T.E."/>
            <person name="Sorensen J.L."/>
            <person name="Fitzpatrick D.A."/>
            <person name="Frisvad J.C."/>
            <person name="Nielsen K.L."/>
        </authorList>
    </citation>
    <scope>NUCLEOTIDE SEQUENCE [LARGE SCALE GENOMIC DNA]</scope>
    <source>
        <strain evidence="3 4">IBT 35679</strain>
    </source>
</reference>
<dbReference type="InterPro" id="IPR001087">
    <property type="entry name" value="GDSL"/>
</dbReference>
<evidence type="ECO:0008006" key="5">
    <source>
        <dbReference type="Google" id="ProtNLM"/>
    </source>
</evidence>